<dbReference type="InterPro" id="IPR029063">
    <property type="entry name" value="SAM-dependent_MTases_sf"/>
</dbReference>
<dbReference type="SMART" id="SM00470">
    <property type="entry name" value="ParB"/>
    <property type="match status" value="1"/>
</dbReference>
<dbReference type="PANTHER" id="PTHR33375">
    <property type="entry name" value="CHROMOSOME-PARTITIONING PROTEIN PARB-RELATED"/>
    <property type="match status" value="1"/>
</dbReference>
<dbReference type="InterPro" id="IPR050336">
    <property type="entry name" value="Chromosome_partition/occlusion"/>
</dbReference>
<dbReference type="PIRSF" id="PIRSF036758">
    <property type="entry name" value="Aden_M_ParB"/>
    <property type="match status" value="1"/>
</dbReference>
<dbReference type="InterPro" id="IPR001091">
    <property type="entry name" value="RM_Methyltransferase"/>
</dbReference>
<dbReference type="Gene3D" id="3.40.50.150">
    <property type="entry name" value="Vaccinia Virus protein VP39"/>
    <property type="match status" value="1"/>
</dbReference>
<dbReference type="PRINTS" id="PR00508">
    <property type="entry name" value="S21N4MTFRASE"/>
</dbReference>
<dbReference type="SUPFAM" id="SSF110849">
    <property type="entry name" value="ParB/Sulfiredoxin"/>
    <property type="match status" value="1"/>
</dbReference>
<sequence length="436" mass="48608">MQVEMWSLDRIKPYENNPRINDDAVADVVQSINEFGFRQPIVVDTDGVIIVGHTRFKAAKVLNLAEVPVHVAKDMEPESVRAYRIADNRTGENAEWDYDLLPLEISALQNSGFDCELLGFDSDELAKLLDPGVTQGLTDPDDVPEPPDEAITQPGDLWILGDHRLLCGDSTSDSDLDRLLDGAKIQLCNTDPPYNVKVEPRSKNAIAAGNSSFEAGKGKSKDGPKKMRAKDRPLANDFVSDEEFDRLLKAWFGNIARVLEPGRCFYIWGGFSNIANYPPVLSACGLYFSQAIIWDKMHPVMTRKDFMGAHEWAFYGWREGAGHKYFGPNNATDLWHVKKIPPQQLEHLTGKPAELAVMAMQYSSRKGDNVLDLFGGSGSTLIGAEQTGRKAFLMELDPPYCDVIVDRYQRFTGKKAILERTGESPIPVGAREENMR</sequence>
<evidence type="ECO:0000256" key="3">
    <source>
        <dbReference type="RuleBase" id="RU362026"/>
    </source>
</evidence>
<dbReference type="RefSeq" id="WP_345318251.1">
    <property type="nucleotide sequence ID" value="NZ_BAABGA010000003.1"/>
</dbReference>
<protein>
    <recommendedName>
        <fullName evidence="3">Methyltransferase</fullName>
        <ecNumber evidence="3">2.1.1.-</ecNumber>
    </recommendedName>
</protein>
<comment type="similarity">
    <text evidence="3">Belongs to the N(4)/N(6)-methyltransferase family.</text>
</comment>
<dbReference type="InterPro" id="IPR002941">
    <property type="entry name" value="DNA_methylase_N4/N6"/>
</dbReference>
<evidence type="ECO:0000256" key="1">
    <source>
        <dbReference type="ARBA" id="ARBA00022603"/>
    </source>
</evidence>
<evidence type="ECO:0000313" key="7">
    <source>
        <dbReference type="Proteomes" id="UP001500840"/>
    </source>
</evidence>
<evidence type="ECO:0000256" key="4">
    <source>
        <dbReference type="SAM" id="MobiDB-lite"/>
    </source>
</evidence>
<organism evidence="6 7">
    <name type="scientific">Novipirellula rosea</name>
    <dbReference type="NCBI Taxonomy" id="1031540"/>
    <lineage>
        <taxon>Bacteria</taxon>
        <taxon>Pseudomonadati</taxon>
        <taxon>Planctomycetota</taxon>
        <taxon>Planctomycetia</taxon>
        <taxon>Pirellulales</taxon>
        <taxon>Pirellulaceae</taxon>
        <taxon>Novipirellula</taxon>
    </lineage>
</organism>
<dbReference type="Pfam" id="PF01555">
    <property type="entry name" value="N6_N4_Mtase"/>
    <property type="match status" value="1"/>
</dbReference>
<dbReference type="CDD" id="cd16402">
    <property type="entry name" value="ParB_N_like_MT"/>
    <property type="match status" value="1"/>
</dbReference>
<dbReference type="GO" id="GO:0032259">
    <property type="term" value="P:methylation"/>
    <property type="evidence" value="ECO:0007669"/>
    <property type="project" value="UniProtKB-KW"/>
</dbReference>
<dbReference type="EC" id="2.1.1.-" evidence="3"/>
<dbReference type="Pfam" id="PF02195">
    <property type="entry name" value="ParB_N"/>
    <property type="match status" value="1"/>
</dbReference>
<dbReference type="InterPro" id="IPR036086">
    <property type="entry name" value="ParB/Sulfiredoxin_sf"/>
</dbReference>
<keyword evidence="2" id="KW-0808">Transferase</keyword>
<dbReference type="Gene3D" id="3.90.1530.10">
    <property type="entry name" value="Conserved hypothetical protein from pyrococcus furiosus pfu- 392566-001, ParB domain"/>
    <property type="match status" value="1"/>
</dbReference>
<evidence type="ECO:0000259" key="5">
    <source>
        <dbReference type="SMART" id="SM00470"/>
    </source>
</evidence>
<dbReference type="Proteomes" id="UP001500840">
    <property type="component" value="Unassembled WGS sequence"/>
</dbReference>
<feature type="domain" description="ParB-like N-terminal" evidence="5">
    <location>
        <begin position="4"/>
        <end position="89"/>
    </location>
</feature>
<dbReference type="InterPro" id="IPR015840">
    <property type="entry name" value="DNA_MeTrfase_ParB"/>
</dbReference>
<evidence type="ECO:0000256" key="2">
    <source>
        <dbReference type="ARBA" id="ARBA00022679"/>
    </source>
</evidence>
<dbReference type="PANTHER" id="PTHR33375:SF1">
    <property type="entry name" value="CHROMOSOME-PARTITIONING PROTEIN PARB-RELATED"/>
    <property type="match status" value="1"/>
</dbReference>
<gene>
    <name evidence="6" type="ORF">GCM10023156_00090</name>
</gene>
<dbReference type="InterPro" id="IPR003115">
    <property type="entry name" value="ParB_N"/>
</dbReference>
<feature type="compositionally biased region" description="Basic and acidic residues" evidence="4">
    <location>
        <begin position="216"/>
        <end position="229"/>
    </location>
</feature>
<keyword evidence="7" id="KW-1185">Reference proteome</keyword>
<accession>A0ABP8M2D9</accession>
<keyword evidence="1 6" id="KW-0489">Methyltransferase</keyword>
<proteinExistence type="inferred from homology"/>
<comment type="caution">
    <text evidence="6">The sequence shown here is derived from an EMBL/GenBank/DDBJ whole genome shotgun (WGS) entry which is preliminary data.</text>
</comment>
<dbReference type="GO" id="GO:0008168">
    <property type="term" value="F:methyltransferase activity"/>
    <property type="evidence" value="ECO:0007669"/>
    <property type="project" value="UniProtKB-KW"/>
</dbReference>
<dbReference type="EMBL" id="BAABGA010000003">
    <property type="protein sequence ID" value="GAA4443216.1"/>
    <property type="molecule type" value="Genomic_DNA"/>
</dbReference>
<dbReference type="SUPFAM" id="SSF53335">
    <property type="entry name" value="S-adenosyl-L-methionine-dependent methyltransferases"/>
    <property type="match status" value="1"/>
</dbReference>
<name>A0ABP8M2D9_9BACT</name>
<evidence type="ECO:0000313" key="6">
    <source>
        <dbReference type="EMBL" id="GAA4443216.1"/>
    </source>
</evidence>
<feature type="region of interest" description="Disordered" evidence="4">
    <location>
        <begin position="209"/>
        <end position="229"/>
    </location>
</feature>
<reference evidence="7" key="1">
    <citation type="journal article" date="2019" name="Int. J. Syst. Evol. Microbiol.">
        <title>The Global Catalogue of Microorganisms (GCM) 10K type strain sequencing project: providing services to taxonomists for standard genome sequencing and annotation.</title>
        <authorList>
            <consortium name="The Broad Institute Genomics Platform"/>
            <consortium name="The Broad Institute Genome Sequencing Center for Infectious Disease"/>
            <person name="Wu L."/>
            <person name="Ma J."/>
        </authorList>
    </citation>
    <scope>NUCLEOTIDE SEQUENCE [LARGE SCALE GENOMIC DNA]</scope>
    <source>
        <strain evidence="7">JCM 17759</strain>
    </source>
</reference>